<feature type="domain" description="Carrier" evidence="6">
    <location>
        <begin position="919"/>
        <end position="994"/>
    </location>
</feature>
<keyword evidence="5" id="KW-0045">Antibiotic biosynthesis</keyword>
<evidence type="ECO:0000313" key="7">
    <source>
        <dbReference type="EMBL" id="AHH98174.1"/>
    </source>
</evidence>
<dbReference type="Gene3D" id="2.30.38.10">
    <property type="entry name" value="Luciferase, Domain 3"/>
    <property type="match status" value="1"/>
</dbReference>
<dbReference type="Gene3D" id="3.30.559.30">
    <property type="entry name" value="Nonribosomal peptide synthetase, condensation domain"/>
    <property type="match status" value="7"/>
</dbReference>
<dbReference type="GO" id="GO:0017000">
    <property type="term" value="P:antibiotic biosynthetic process"/>
    <property type="evidence" value="ECO:0007669"/>
    <property type="project" value="UniProtKB-KW"/>
</dbReference>
<dbReference type="InterPro" id="IPR010060">
    <property type="entry name" value="NRPS_synth"/>
</dbReference>
<dbReference type="Gene3D" id="3.30.300.30">
    <property type="match status" value="4"/>
</dbReference>
<evidence type="ECO:0000259" key="6">
    <source>
        <dbReference type="PROSITE" id="PS50075"/>
    </source>
</evidence>
<dbReference type="FunFam" id="3.40.50.980:FF:000002">
    <property type="entry name" value="Enterobactin synthetase component F"/>
    <property type="match status" value="1"/>
</dbReference>
<dbReference type="eggNOG" id="COG1020">
    <property type="taxonomic scope" value="Bacteria"/>
</dbReference>
<dbReference type="CDD" id="cd19540">
    <property type="entry name" value="LCL_NRPS-like"/>
    <property type="match status" value="1"/>
</dbReference>
<protein>
    <recommendedName>
        <fullName evidence="6">Carrier domain-containing protein</fullName>
    </recommendedName>
</protein>
<dbReference type="FunFam" id="3.40.50.980:FF:000001">
    <property type="entry name" value="Non-ribosomal peptide synthetase"/>
    <property type="match status" value="1"/>
</dbReference>
<dbReference type="FunFam" id="2.30.38.10:FF:000001">
    <property type="entry name" value="Non-ribosomal peptide synthetase PvdI"/>
    <property type="match status" value="3"/>
</dbReference>
<dbReference type="PANTHER" id="PTHR45527">
    <property type="entry name" value="NONRIBOSOMAL PEPTIDE SYNTHETASE"/>
    <property type="match status" value="1"/>
</dbReference>
<dbReference type="CDD" id="cd17646">
    <property type="entry name" value="A_NRPS_AB3403-like"/>
    <property type="match status" value="1"/>
</dbReference>
<sequence length="5274" mass="561609">MSSVRGDDRQPLTAAQQGVWYGQRIDQASPAYNTGEYVEIRGHLDAAAFREAVRRTCADAEGLTVLFGHDESGPWQRPGAAPLPELSVVDIYGDPVPAMRAELALARDLTTGPLVTQVLYRVAPDRYHWFLRCHHILLDGYGYGLLARRVAEVYTALVGGDPVADNPFRPVADLLAEEAAYRGSERFDRDRRFWRERLVDLPEVVSLAEPAPASHHFLREHTTVGADTVAALGVLGKRLGVGWAELITAATALYLHRATGAPEVVLGLPVMGRLGSAAARIPASTVNVVPLRVPVTASSTVALLAATVGAEFKLTRPHHRYRGEDIRRDLGLLGSGRRLVGPWINIKPFDGELSFGGLPGTTHYLAAGPVDDLSITVQGGPTSAGLVLDIDANPAAYTESELRGHARRFVALLDALAKAEPETPVGRFEVATAEEIGHALSAGRTVSTVHDQLDLLATIPSGAEVAVRAGDHALSYSELHDRSDRLAALLLARGVQPGELVAVVLPRSTDLLVTLLAVLKSGAAYLPVDPEFPAERVEFMLADAKPVLVVDGKWLAANESGEPAESLPVVPADAPAYVLYTSGSTGRPKGVVVTRRNLANLLASLRERFAFGVGDRFLAVTTISFDIAALELFLPLLDGATVVLADKQDTRDPFRLTALLARERITAMQATPALWQALVELAPRSLRGVRALVGGEALPPALARALTAVAAEVTNLYGPTETTIWSTAREITTADADRPLIGRPLHNTNAYVLDSALRPVPPGVAGELYLAGAGVALGYLGRGALTAARFVANPFDGGRMYRTGDLARWTESGELDCLGRTDQQVKVRGFRVELGEIESVLGQAPGVGHCAVVAVGAGLVAYYVATGEVGNLHEHLARQLPDYMVPALIVPLDELPLTPNGKVDRLALAARSHSGSGVSTTDARVARLCALFGDVLGVGQFGPEDDFFRFGGHSLLAMRLSTRLGAEFGVELPIAVIFDAPTPSSLVRHLADSAPTRPALSVVDRPARIPLSAGQRRLWLLQALEGASATYNLPLAVRLHGALDRDALVAALDDLVVRHESLRTVYLDDGGEPWQHVLPIGAMRCRVITASEAELPALVREHSRRPFALESELPVRAVLFALAADEHLLLITAHHIATDEWSLRPLLADLETAYTARLRGEQPQWAPLPVQYADYTLWHRDLPVAADLDFWASELDGLPEEIAVPTGRARPARPTGLGLVLDLELPDGVFEQIRALAAETGTSVFMVLHAALAAVLSRCGAGTDVPVGVPVAGRHDQALDGLIGFFVNTVVLRTDLAGRPTFRELLARVRRADLAALAHEGVPFEQVLDRVDPPRSPSRHPLFQVMFAYRNTAGGTEGFAGLDAEVELITTGTAKFDLTLNLTESDTGLSGFLEFALDLFDLDEAALFTDRFTQFLVGLLASADEPIGAVPVLLPGERVQPDTTHVLPDTTLTALLEQALTEHADNEALVFCDSSLTYRELGERSEQLAAALQAQGVGPESVVAVVVPRSPELVVALLAVLRAGGAYLPVDPELPAERVDELIADAQPAAVITADTAAAGGLFVQAALTPGNSAYLIYTSGSTGRPKGVLVEHAAIVNRLLWMRERYGIDATDRVLQKTPASFDVSVWEFFLPLVTGGTLVLAEPGDHRDPERLAALIESQRITTVHFVPSMLAAFLAAETRHDLGSLRRVVCSGEALPADLVLRAREVLGAPLHNLYGPTEAAVDVSEWDTSAEDGTRPVPIGVPVWNTSLHVLDAELRPVPPGVAGELYLGGVQLARGYRDRAGLTAERFVANPFDGGRMYRTGDLVRRRLDGAVEYLGRTDHQVKIRGQRIELGEIESRLTALPEVDGAVVVQRGDKLVAYCVPATVDTTAVLTGLAATLPAAMVPSALVALTEFPLSRNGKLDRSALPEPAGAAAPVLVAPRSARETAVAEAFAEVLGLNEVGADTGFFASGGDSILAIHLVAALRRDGLRVTPKDVVEAGTVAVLADRAQPIADAPRVSAEQSTGLVAPTPMLRWLLDRGGPIDRYSQATLLRVPVTVSTADLERLLAGLVARHEFLRSRLTGESLEILPAQDVRVTVRAVPSDADPVAELAREVTALDPRAGIMLRAVHFEPGRLLLVAHHLAVDAVSWRVIGADLAADWAGQARPGEFAARAWAASLAADQTQIVFWQDMSAGNSTLSATGTVGELAHRVVELPADLSRAVTEHIPRAFHTGTREVLLAALGLAAREVWGESELRADLEGHGRDHVVGAESAVGWFTSLYPVRIGLAGTAEQILKRVKETLSAVPGDGTGYGLLRDQVPGAPRPILFNHLGRATKQDADFAPVDGLGFLAGGVDEGLAASHAVEVSTLVEDGVLKARWSFVDGVDIEALLTAWQAALTALTSGGGHTPSDFPLVALTQSEVDELGAVEDVLPLSPLQAGLLFQSSVQDAETDVYTVQLAFDLTGELDAARLRACAEDLVRRNPALRATFHLRDNGDPIQVIAAEPELSWHEDVVAEEFRRARFDLAEAPLIRFALLREGPTKHRLLICHHHVLLDGWSSLALARELLATYGGADAPVRRPHRDHLQWLSTVDRDADRAAWAEALAGLDEPTVLVPEASGVQWPEQIHRELGADLTAALVDRARAGGYTVNTVAQAVWAILLGRLTGRSDVVFGTTVSGRPAELAGVTDMAGLFINTLPVRISLSPRETVDELLGRVLREQTDLLAHHQIGLAEIQRAAGVGELFDTLLVVENYPAAAECDAGPGLHVAGGPPVDATHYPVTLIVAPEERLYLGLKFQPGFGAAQAEALLDRFVRVLRLVIAQPSAPVGTLGIADPAEQDLVLRQFNRTGEFAADRTLAAEFRAQVRRTPDAIAVTDEHTQVTYAELDAAARGLARLLVERGVGAESLVALAIPRSVQLITAILAVHKAGGAYLPIDLGHPAERITGILTEAKPALVLTTDAYFEGFEHLSLTGLDLTGGAEIEARPGNAAYVIYTSGSTGRPKGVVVEHASVLGLVGWGRATFGPQGLSRVLAATPLTFDVSVFEIFTPLLSGGRIDVVPDVLALADAREGGRLSLVCGVPSAIAGVFEQNLAGLAVDTFALAGEALSADLVRKIRTALPGARLVNIYGPTEATVYATSWPVAQDGRVLIGAPLTGCRCYVLDRDLNPVPPGVAGELYLAGGLARGYLGRPGLTAERFVANPFDGGRMYRTGDLARWTADGEIDYLGRVDHQVKVRGFRIELGEVEHVLTGAPGVTAAAVLARSGSALVGYVTTESTVDFEQVLAHCRSRLPAYMVPTTLVPLTEFPLTPSGKLDRAALPEPGAVAAVDEAGTGDVTAELLAGIFAEVLDLPRVGERDNFFSLGGDSILSLRVVGKARAAGLTIGARDVVELATPLALSERIGSRTVEVRQLPSAEPAEIARTPIMAWATERGGDHNRFAQWMLLRTPAGLDLARLQQLLADLYARHPELGSRLTEDGRLIPGSTGAPTVRVVADLAGERERALSELDTSAGVMLRAVWCPQKRQLLLVANHFVMDGVSWRILIESLAGETATSSSFARWTQAAAQVDTDLTAWRNLLDGPFERIGRRPVDPATDLVGSAVKIETELPWQGLTEVAARAHGTVQDVLLAALAMAVGHPLVVAVEGHGRADLGLDISRTVGWFTSRYPVPLHLGDGPVDTLKRVKNTLRGLPGGELAGLQYGRLRYLDRAPGLPEPEIGFNYLGRFTGSDGDWTPIGPMGGSADPSTAVASALDINAAVDGSVVRTSWAFVPEVITEAEVRALALRWQQAVAELVAAVHEPFHTPSDFPLARLEQSDVDSLPAVRDVLPLTPLQTGLLFLTGFATSGPDPYLMQLRLDFDGPVDSARLRRAAAALLDRHPALRAGFRYTAAGVPIQFVPESLEPRWAEHSAEDVAPFVTADLAERFDPAEPPLLRLTLIHRGDGTSVLLFTAHHLLYDGWSGPLIIGDLLDAYTRDAAAVRASRPFRDHLAWLASRDAQAAEQAWRIALDGFDEPTLLAPTAAGERSAGRHETVLPQELTSELTALLRRSGLTVTSLIQSVWGVLLGRLTGREDVVFGTVVSGRPAEVDGADQVIGLFANTIPVRVLTRHEEPLLALLGRVQAEQAALLGHQHLGLGEIQRITGTGELFDTMLVVQNYPLDSASVRAASGELALSSVQALDDTHYPLALVAEPGEQLRITWKYSATPFSADEVEQLGERFVRICRALVDNPNRATGNVEVLSTQERHDLLVAANDTGHAVDDLTIAELFERVARANPDREAVIDGDTALTYAELDRRSTELAHSLAAQGVGPEQVVAVALPRSVELIVALLAVQKAGGVYLPIDPNYPADRVEAMLADAAPVLTVTGTDLPPSEHPLSRVCSTGAGAYIIYTSGSTGRPKGTIVSHAGVASLVHTMVEAFGVGPGSRVLQFASVSFDTSVWELCMGLLTGAALVIIPDDQRAGDPLAAFLSEHRVTHATLPPAALASIRPQQVPADLVVIAAGEACTPALVAEWAAQRRMFNSYGPTETTVDITLWECVPEPGSSAVPVGGPVHNTAVYLLDQRLRPVPPGTVGEIYAAGTGLARGYLGTPELTASRFVANPFDGGRMYRTGDLARRRADGALVYVGRADHQVKVRGFRIELGEVEAVLSAHPGVARVAVLAVPDARGGNRLVAYVVGRDGDLDTEAVRAAALAKLPDHMVPAVFVQLDALPLTSQGKLDRRALPAPPEPTATGDLTGATEAERTLAAIIAEVLRLPAVGLDDDYFALGGDSILSIQVASRARAAGLELRPRDIFDLKTVANLAALAESRTPTQSTVDEEVAATGTVPITPVMHWLRELDGPIARFSQAQTLVTPAGLTLSELTERVQAVLDRHHMLRAKLIRTGEDWTLDVPPAGAVSAADLITRVDTSTVDLSAAADRLDPDNGVQARFVWADRGEDRAGRLLVLVNHLAVDGVSWRILPAELAGEHGPVGTSFRAWAHRLAKAGAEGEFAHELSHWHAALEDAPVLPGFAQPDPARDLVGTAKRVRRVLPAHSTEPLLTSVPAAYGAGVQDVLLTALALAVAKRGPRDLLVQIEGHGRTELLEGADLSATVGWFTSAYPVRLKLDGIDVAEALRAGESAGRAVKAVKEQLRAVPGEQGLGYGVLRYLDPSAGKELAALGTPNLGFNYLGRFTAAEDERPWAAAPDSTGVNGATEPKLPMAHALEITVVVTDYDGEPELTVDWLYAPGAVAESEVVALADTWFDVLDAITEHTAGEGAGGHTPSDLGLVSLSQQQIDLLEAKWGKA</sequence>
<dbReference type="InterPro" id="IPR009081">
    <property type="entry name" value="PP-bd_ACP"/>
</dbReference>
<gene>
    <name evidence="7" type="ORF">KALB_4812</name>
</gene>
<dbReference type="PANTHER" id="PTHR45527:SF1">
    <property type="entry name" value="FATTY ACID SYNTHASE"/>
    <property type="match status" value="1"/>
</dbReference>
<dbReference type="GO" id="GO:0044550">
    <property type="term" value="P:secondary metabolite biosynthetic process"/>
    <property type="evidence" value="ECO:0007669"/>
    <property type="project" value="UniProtKB-ARBA"/>
</dbReference>
<dbReference type="HOGENOM" id="CLU_000022_0_8_11"/>
<dbReference type="NCBIfam" id="TIGR01720">
    <property type="entry name" value="NRPS-para261"/>
    <property type="match status" value="2"/>
</dbReference>
<feature type="domain" description="Carrier" evidence="6">
    <location>
        <begin position="3319"/>
        <end position="3393"/>
    </location>
</feature>
<dbReference type="Pfam" id="PF00550">
    <property type="entry name" value="PP-binding"/>
    <property type="match status" value="4"/>
</dbReference>
<dbReference type="InterPro" id="IPR020806">
    <property type="entry name" value="PKS_PP-bd"/>
</dbReference>
<dbReference type="Gene3D" id="3.40.50.12780">
    <property type="entry name" value="N-terminal domain of ligase-like"/>
    <property type="match status" value="3"/>
</dbReference>
<dbReference type="Pfam" id="PF00668">
    <property type="entry name" value="Condensation"/>
    <property type="match status" value="7"/>
</dbReference>
<dbReference type="EMBL" id="CP007155">
    <property type="protein sequence ID" value="AHH98174.1"/>
    <property type="molecule type" value="Genomic_DNA"/>
</dbReference>
<dbReference type="PROSITE" id="PS00455">
    <property type="entry name" value="AMP_BINDING"/>
    <property type="match status" value="4"/>
</dbReference>
<dbReference type="InterPro" id="IPR001242">
    <property type="entry name" value="Condensation_dom"/>
</dbReference>
<dbReference type="GO" id="GO:0031177">
    <property type="term" value="F:phosphopantetheine binding"/>
    <property type="evidence" value="ECO:0007669"/>
    <property type="project" value="InterPro"/>
</dbReference>
<dbReference type="KEGG" id="kal:KALB_4812"/>
<feature type="domain" description="Carrier" evidence="6">
    <location>
        <begin position="1924"/>
        <end position="1998"/>
    </location>
</feature>
<feature type="domain" description="Carrier" evidence="6">
    <location>
        <begin position="4723"/>
        <end position="4797"/>
    </location>
</feature>
<dbReference type="RefSeq" id="WP_025358204.1">
    <property type="nucleotide sequence ID" value="NZ_CP007155.1"/>
</dbReference>
<dbReference type="Pfam" id="PF13193">
    <property type="entry name" value="AMP-binding_C"/>
    <property type="match status" value="4"/>
</dbReference>
<evidence type="ECO:0000256" key="3">
    <source>
        <dbReference type="ARBA" id="ARBA00022553"/>
    </source>
</evidence>
<evidence type="ECO:0000313" key="8">
    <source>
        <dbReference type="Proteomes" id="UP000019225"/>
    </source>
</evidence>
<dbReference type="InterPro" id="IPR000873">
    <property type="entry name" value="AMP-dep_synth/lig_dom"/>
</dbReference>
<proteinExistence type="predicted"/>
<dbReference type="STRING" id="1449976.KALB_4812"/>
<dbReference type="FunFam" id="3.30.300.30:FF:000010">
    <property type="entry name" value="Enterobactin synthetase component F"/>
    <property type="match status" value="1"/>
</dbReference>
<dbReference type="OrthoDB" id="2472181at2"/>
<dbReference type="InterPro" id="IPR006162">
    <property type="entry name" value="Ppantetheine_attach_site"/>
</dbReference>
<dbReference type="InterPro" id="IPR045851">
    <property type="entry name" value="AMP-bd_C_sf"/>
</dbReference>
<dbReference type="SUPFAM" id="SSF52777">
    <property type="entry name" value="CoA-dependent acyltransferases"/>
    <property type="match status" value="14"/>
</dbReference>
<dbReference type="PROSITE" id="PS00012">
    <property type="entry name" value="PHOSPHOPANTETHEINE"/>
    <property type="match status" value="4"/>
</dbReference>
<dbReference type="SUPFAM" id="SSF56801">
    <property type="entry name" value="Acetyl-CoA synthetase-like"/>
    <property type="match status" value="4"/>
</dbReference>
<evidence type="ECO:0000256" key="4">
    <source>
        <dbReference type="ARBA" id="ARBA00022737"/>
    </source>
</evidence>
<dbReference type="InterPro" id="IPR020845">
    <property type="entry name" value="AMP-binding_CS"/>
</dbReference>
<keyword evidence="8" id="KW-1185">Reference proteome</keyword>
<dbReference type="NCBIfam" id="TIGR01733">
    <property type="entry name" value="AA-adenyl-dom"/>
    <property type="match status" value="4"/>
</dbReference>
<keyword evidence="2" id="KW-0596">Phosphopantetheine</keyword>
<dbReference type="Gene3D" id="3.40.50.980">
    <property type="match status" value="2"/>
</dbReference>
<dbReference type="GO" id="GO:0003824">
    <property type="term" value="F:catalytic activity"/>
    <property type="evidence" value="ECO:0007669"/>
    <property type="project" value="InterPro"/>
</dbReference>
<dbReference type="CDD" id="cd05930">
    <property type="entry name" value="A_NRPS"/>
    <property type="match status" value="2"/>
</dbReference>
<reference evidence="7 8" key="1">
    <citation type="journal article" date="2014" name="BMC Genomics">
        <title>Complete genome sequence of producer of the glycopeptide antibiotic Aculeximycin Kutzneria albida DSM 43870T, a representative of minor genus of Pseudonocardiaceae.</title>
        <authorList>
            <person name="Rebets Y."/>
            <person name="Tokovenko B."/>
            <person name="Lushchyk I."/>
            <person name="Ruckert C."/>
            <person name="Zaburannyi N."/>
            <person name="Bechthold A."/>
            <person name="Kalinowski J."/>
            <person name="Luzhetskyy A."/>
        </authorList>
    </citation>
    <scope>NUCLEOTIDE SEQUENCE [LARGE SCALE GENOMIC DNA]</scope>
    <source>
        <strain evidence="7">DSM 43870</strain>
    </source>
</reference>
<dbReference type="FunFam" id="3.40.50.12780:FF:000012">
    <property type="entry name" value="Non-ribosomal peptide synthetase"/>
    <property type="match status" value="3"/>
</dbReference>
<dbReference type="Proteomes" id="UP000019225">
    <property type="component" value="Chromosome"/>
</dbReference>
<evidence type="ECO:0000256" key="1">
    <source>
        <dbReference type="ARBA" id="ARBA00001957"/>
    </source>
</evidence>
<dbReference type="GO" id="GO:0005737">
    <property type="term" value="C:cytoplasm"/>
    <property type="evidence" value="ECO:0007669"/>
    <property type="project" value="TreeGrafter"/>
</dbReference>
<dbReference type="PROSITE" id="PS50075">
    <property type="entry name" value="CARRIER"/>
    <property type="match status" value="4"/>
</dbReference>
<keyword evidence="4" id="KW-0677">Repeat</keyword>
<organism evidence="7 8">
    <name type="scientific">Kutzneria albida DSM 43870</name>
    <dbReference type="NCBI Taxonomy" id="1449976"/>
    <lineage>
        <taxon>Bacteria</taxon>
        <taxon>Bacillati</taxon>
        <taxon>Actinomycetota</taxon>
        <taxon>Actinomycetes</taxon>
        <taxon>Pseudonocardiales</taxon>
        <taxon>Pseudonocardiaceae</taxon>
        <taxon>Kutzneria</taxon>
    </lineage>
</organism>
<dbReference type="SUPFAM" id="SSF47336">
    <property type="entry name" value="ACP-like"/>
    <property type="match status" value="4"/>
</dbReference>
<dbReference type="GO" id="GO:0043041">
    <property type="term" value="P:amino acid activation for nonribosomal peptide biosynthetic process"/>
    <property type="evidence" value="ECO:0007669"/>
    <property type="project" value="TreeGrafter"/>
</dbReference>
<dbReference type="Gene3D" id="3.30.559.10">
    <property type="entry name" value="Chloramphenicol acetyltransferase-like domain"/>
    <property type="match status" value="7"/>
</dbReference>
<dbReference type="NCBIfam" id="NF003417">
    <property type="entry name" value="PRK04813.1"/>
    <property type="match status" value="4"/>
</dbReference>
<dbReference type="InterPro" id="IPR025110">
    <property type="entry name" value="AMP-bd_C"/>
</dbReference>
<name>W5WJ46_9PSEU</name>
<dbReference type="Gene3D" id="1.10.1200.10">
    <property type="entry name" value="ACP-like"/>
    <property type="match status" value="4"/>
</dbReference>
<dbReference type="InterPro" id="IPR042099">
    <property type="entry name" value="ANL_N_sf"/>
</dbReference>
<comment type="cofactor">
    <cofactor evidence="1">
        <name>pantetheine 4'-phosphate</name>
        <dbReference type="ChEBI" id="CHEBI:47942"/>
    </cofactor>
</comment>
<dbReference type="PATRIC" id="fig|1449976.3.peg.4845"/>
<evidence type="ECO:0000256" key="5">
    <source>
        <dbReference type="ARBA" id="ARBA00023194"/>
    </source>
</evidence>
<keyword evidence="3" id="KW-0597">Phosphoprotein</keyword>
<dbReference type="InterPro" id="IPR023213">
    <property type="entry name" value="CAT-like_dom_sf"/>
</dbReference>
<dbReference type="Pfam" id="PF00501">
    <property type="entry name" value="AMP-binding"/>
    <property type="match status" value="5"/>
</dbReference>
<dbReference type="InterPro" id="IPR036736">
    <property type="entry name" value="ACP-like_sf"/>
</dbReference>
<accession>W5WJ46</accession>
<dbReference type="InterPro" id="IPR010071">
    <property type="entry name" value="AA_adenyl_dom"/>
</dbReference>
<evidence type="ECO:0000256" key="2">
    <source>
        <dbReference type="ARBA" id="ARBA00022450"/>
    </source>
</evidence>
<dbReference type="GO" id="GO:0008610">
    <property type="term" value="P:lipid biosynthetic process"/>
    <property type="evidence" value="ECO:0007669"/>
    <property type="project" value="UniProtKB-ARBA"/>
</dbReference>
<dbReference type="SMART" id="SM00823">
    <property type="entry name" value="PKS_PP"/>
    <property type="match status" value="4"/>
</dbReference>